<dbReference type="EMBL" id="CP009335">
    <property type="protein sequence ID" value="AJG77296.1"/>
    <property type="molecule type" value="Genomic_DNA"/>
</dbReference>
<evidence type="ECO:0008006" key="5">
    <source>
        <dbReference type="Google" id="ProtNLM"/>
    </source>
</evidence>
<organism evidence="2 4">
    <name type="scientific">Bacillus thuringiensis</name>
    <dbReference type="NCBI Taxonomy" id="1428"/>
    <lineage>
        <taxon>Bacteria</taxon>
        <taxon>Bacillati</taxon>
        <taxon>Bacillota</taxon>
        <taxon>Bacilli</taxon>
        <taxon>Bacillales</taxon>
        <taxon>Bacillaceae</taxon>
        <taxon>Bacillus</taxon>
        <taxon>Bacillus cereus group</taxon>
    </lineage>
</organism>
<evidence type="ECO:0000313" key="4">
    <source>
        <dbReference type="Proteomes" id="UP000501107"/>
    </source>
</evidence>
<dbReference type="EMBL" id="CP053980">
    <property type="protein sequence ID" value="QKH25948.1"/>
    <property type="molecule type" value="Genomic_DNA"/>
</dbReference>
<evidence type="ECO:0000313" key="2">
    <source>
        <dbReference type="EMBL" id="QKH25948.1"/>
    </source>
</evidence>
<dbReference type="AlphaFoldDB" id="A0A0B5NTJ8"/>
<proteinExistence type="predicted"/>
<reference evidence="2 4" key="2">
    <citation type="submission" date="2020-05" db="EMBL/GenBank/DDBJ databases">
        <title>FDA dAtabase for Regulatory Grade micrObial Sequences (FDA-ARGOS): Supporting development and validation of Infectious Disease Dx tests.</title>
        <authorList>
            <person name="Nelson B."/>
            <person name="Plummer A."/>
            <person name="Tallon L."/>
            <person name="Sadzewicz L."/>
            <person name="Zhao X."/>
            <person name="Vavikolanu K."/>
            <person name="Mehta A."/>
            <person name="Aluvathingal J."/>
            <person name="Nadendla S."/>
            <person name="Myers T."/>
            <person name="Yan Y."/>
            <person name="Sichtig H."/>
        </authorList>
    </citation>
    <scope>NUCLEOTIDE SEQUENCE [LARGE SCALE GENOMIC DNA]</scope>
    <source>
        <strain evidence="2 4">FDAARGOS_795</strain>
    </source>
</reference>
<reference evidence="1 3" key="1">
    <citation type="journal article" date="2015" name="Genome Announc.">
        <title>Complete genome sequences for 35 biothreat assay-relevant bacillus species.</title>
        <authorList>
            <person name="Johnson S.L."/>
            <person name="Daligault H.E."/>
            <person name="Davenport K.W."/>
            <person name="Jaissle J."/>
            <person name="Frey K.G."/>
            <person name="Ladner J.T."/>
            <person name="Broomall S.M."/>
            <person name="Bishop-Lilly K.A."/>
            <person name="Bruce D.C."/>
            <person name="Gibbons H.S."/>
            <person name="Coyne S.R."/>
            <person name="Lo C.C."/>
            <person name="Meincke L."/>
            <person name="Munk A.C."/>
            <person name="Koroleva G.I."/>
            <person name="Rosenzweig C.N."/>
            <person name="Palacios G.F."/>
            <person name="Redden C.L."/>
            <person name="Minogue T.D."/>
            <person name="Chain P.S."/>
        </authorList>
    </citation>
    <scope>NUCLEOTIDE SEQUENCE [LARGE SCALE GENOMIC DNA]</scope>
    <source>
        <strain evidence="1 3">HD1011</strain>
    </source>
</reference>
<name>A0A0B5NTJ8_BACTU</name>
<dbReference type="Proteomes" id="UP000501107">
    <property type="component" value="Chromosome"/>
</dbReference>
<gene>
    <name evidence="1" type="ORF">BF38_2289</name>
    <name evidence="2" type="ORF">FOC89_19115</name>
</gene>
<dbReference type="Proteomes" id="UP000031876">
    <property type="component" value="Chromosome"/>
</dbReference>
<evidence type="ECO:0000313" key="1">
    <source>
        <dbReference type="EMBL" id="AJG77296.1"/>
    </source>
</evidence>
<protein>
    <recommendedName>
        <fullName evidence="5">DUF1433 domain-containing protein</fullName>
    </recommendedName>
</protein>
<sequence>MDITIKKFSFCLLFILILSTLEGCTMDQKNNEEKVVKEAKATTITYFKEKQDLDVVITGHEFGPKDLQSIYISGHVKDDKDKTFNITIQYSGDKYTIGSISKSKSLKLKY</sequence>
<dbReference type="KEGG" id="btw:BF38_2289"/>
<accession>A0A0B5NTJ8</accession>
<evidence type="ECO:0000313" key="3">
    <source>
        <dbReference type="Proteomes" id="UP000031876"/>
    </source>
</evidence>